<proteinExistence type="predicted"/>
<reference evidence="3 4" key="1">
    <citation type="submission" date="2021-01" db="EMBL/GenBank/DDBJ databases">
        <title>Whole genome shotgun sequence of Asanoa iriomotensis NBRC 100142.</title>
        <authorList>
            <person name="Komaki H."/>
            <person name="Tamura T."/>
        </authorList>
    </citation>
    <scope>NUCLEOTIDE SEQUENCE [LARGE SCALE GENOMIC DNA]</scope>
    <source>
        <strain evidence="3 4">NBRC 100142</strain>
    </source>
</reference>
<dbReference type="PRINTS" id="PR00111">
    <property type="entry name" value="ABHYDROLASE"/>
</dbReference>
<dbReference type="InterPro" id="IPR000073">
    <property type="entry name" value="AB_hydrolase_1"/>
</dbReference>
<sequence length="252" mass="26301">MVLSYEVVGSGPGLVLLHGTSSTARRSWGPLVDELAARHTLVLLDLPGSGTSPLPTGPLDLDRLADQVAEAAGDAGLSTFAVAGSSLGAAIAIRTAARHPERVTRLATVVGFARARLLLRLNLELWAGLFERSDPDLAKLLISLSFSDAYLAHLPQEQLGQLMAALTTDPAPGTTAQIELGLRLDVSADLGALDVPTLVVSATDDRFVAPVHSHELADAIPGARLVEVPGGHASRLVDPQPTLSALLDFLRS</sequence>
<organism evidence="3 4">
    <name type="scientific">Asanoa iriomotensis</name>
    <dbReference type="NCBI Taxonomy" id="234613"/>
    <lineage>
        <taxon>Bacteria</taxon>
        <taxon>Bacillati</taxon>
        <taxon>Actinomycetota</taxon>
        <taxon>Actinomycetes</taxon>
        <taxon>Micromonosporales</taxon>
        <taxon>Micromonosporaceae</taxon>
        <taxon>Asanoa</taxon>
    </lineage>
</organism>
<evidence type="ECO:0000313" key="3">
    <source>
        <dbReference type="EMBL" id="GIF57044.1"/>
    </source>
</evidence>
<feature type="domain" description="AB hydrolase-1" evidence="2">
    <location>
        <begin position="14"/>
        <end position="234"/>
    </location>
</feature>
<protein>
    <submittedName>
        <fullName evidence="3">Alpha/beta hydrolase</fullName>
    </submittedName>
</protein>
<dbReference type="InterPro" id="IPR050266">
    <property type="entry name" value="AB_hydrolase_sf"/>
</dbReference>
<dbReference type="GO" id="GO:0016787">
    <property type="term" value="F:hydrolase activity"/>
    <property type="evidence" value="ECO:0007669"/>
    <property type="project" value="UniProtKB-KW"/>
</dbReference>
<dbReference type="PANTHER" id="PTHR43798">
    <property type="entry name" value="MONOACYLGLYCEROL LIPASE"/>
    <property type="match status" value="1"/>
</dbReference>
<dbReference type="SUPFAM" id="SSF53474">
    <property type="entry name" value="alpha/beta-Hydrolases"/>
    <property type="match status" value="1"/>
</dbReference>
<accession>A0ABQ4C2Q7</accession>
<evidence type="ECO:0000313" key="4">
    <source>
        <dbReference type="Proteomes" id="UP000624325"/>
    </source>
</evidence>
<evidence type="ECO:0000256" key="1">
    <source>
        <dbReference type="ARBA" id="ARBA00022801"/>
    </source>
</evidence>
<dbReference type="InterPro" id="IPR029058">
    <property type="entry name" value="AB_hydrolase_fold"/>
</dbReference>
<evidence type="ECO:0000259" key="2">
    <source>
        <dbReference type="Pfam" id="PF00561"/>
    </source>
</evidence>
<dbReference type="Pfam" id="PF00561">
    <property type="entry name" value="Abhydrolase_1"/>
    <property type="match status" value="1"/>
</dbReference>
<keyword evidence="4" id="KW-1185">Reference proteome</keyword>
<dbReference type="Proteomes" id="UP000624325">
    <property type="component" value="Unassembled WGS sequence"/>
</dbReference>
<dbReference type="EMBL" id="BONC01000019">
    <property type="protein sequence ID" value="GIF57044.1"/>
    <property type="molecule type" value="Genomic_DNA"/>
</dbReference>
<keyword evidence="1 3" id="KW-0378">Hydrolase</keyword>
<dbReference type="Gene3D" id="3.40.50.1820">
    <property type="entry name" value="alpha/beta hydrolase"/>
    <property type="match status" value="1"/>
</dbReference>
<name>A0ABQ4C2Q7_9ACTN</name>
<gene>
    <name evidence="3" type="ORF">Air01nite_31390</name>
</gene>
<dbReference type="RefSeq" id="WP_203703087.1">
    <property type="nucleotide sequence ID" value="NZ_BAAALU010000026.1"/>
</dbReference>
<dbReference type="PANTHER" id="PTHR43798:SF31">
    <property type="entry name" value="AB HYDROLASE SUPERFAMILY PROTEIN YCLE"/>
    <property type="match status" value="1"/>
</dbReference>
<comment type="caution">
    <text evidence="3">The sequence shown here is derived from an EMBL/GenBank/DDBJ whole genome shotgun (WGS) entry which is preliminary data.</text>
</comment>